<feature type="domain" description="Multidrug resistance protein MdtA-like alpha-helical hairpin" evidence="10">
    <location>
        <begin position="157"/>
        <end position="226"/>
    </location>
</feature>
<feature type="coiled-coil region" evidence="8">
    <location>
        <begin position="157"/>
        <end position="184"/>
    </location>
</feature>
<feature type="compositionally biased region" description="Gly residues" evidence="9">
    <location>
        <begin position="65"/>
        <end position="85"/>
    </location>
</feature>
<dbReference type="Gene3D" id="2.40.30.170">
    <property type="match status" value="1"/>
</dbReference>
<keyword evidence="5" id="KW-0997">Cell inner membrane</keyword>
<dbReference type="InterPro" id="IPR058637">
    <property type="entry name" value="YknX-like_C"/>
</dbReference>
<dbReference type="PANTHER" id="PTHR30469">
    <property type="entry name" value="MULTIDRUG RESISTANCE PROTEIN MDTA"/>
    <property type="match status" value="1"/>
</dbReference>
<feature type="domain" description="Multidrug resistance protein MdtA-like barrel-sandwich hybrid" evidence="11">
    <location>
        <begin position="116"/>
        <end position="259"/>
    </location>
</feature>
<dbReference type="InterPro" id="IPR058624">
    <property type="entry name" value="MdtA-like_HH"/>
</dbReference>
<evidence type="ECO:0000256" key="4">
    <source>
        <dbReference type="ARBA" id="ARBA00022475"/>
    </source>
</evidence>
<dbReference type="InterPro" id="IPR058626">
    <property type="entry name" value="MdtA-like_b-barrel"/>
</dbReference>
<evidence type="ECO:0000256" key="2">
    <source>
        <dbReference type="ARBA" id="ARBA00004635"/>
    </source>
</evidence>
<dbReference type="InterPro" id="IPR058625">
    <property type="entry name" value="MdtA-like_BSH"/>
</dbReference>
<gene>
    <name evidence="14" type="ORF">SAMN05216577_115107</name>
</gene>
<dbReference type="NCBIfam" id="NF008589">
    <property type="entry name" value="PRK11556.1"/>
    <property type="match status" value="1"/>
</dbReference>
<dbReference type="Pfam" id="PF25876">
    <property type="entry name" value="HH_MFP_RND"/>
    <property type="match status" value="1"/>
</dbReference>
<organism evidence="14 15">
    <name type="scientific">Pseudomonas citronellolis</name>
    <dbReference type="NCBI Taxonomy" id="53408"/>
    <lineage>
        <taxon>Bacteria</taxon>
        <taxon>Pseudomonadati</taxon>
        <taxon>Pseudomonadota</taxon>
        <taxon>Gammaproteobacteria</taxon>
        <taxon>Pseudomonadales</taxon>
        <taxon>Pseudomonadaceae</taxon>
        <taxon>Pseudomonas</taxon>
    </lineage>
</organism>
<dbReference type="GO" id="GO:1990281">
    <property type="term" value="C:efflux pump complex"/>
    <property type="evidence" value="ECO:0007669"/>
    <property type="project" value="TreeGrafter"/>
</dbReference>
<dbReference type="SUPFAM" id="SSF111369">
    <property type="entry name" value="HlyD-like secretion proteins"/>
    <property type="match status" value="1"/>
</dbReference>
<evidence type="ECO:0000256" key="3">
    <source>
        <dbReference type="ARBA" id="ARBA00009477"/>
    </source>
</evidence>
<sequence>MRRFALRLVIIQTFGRLMTAMTPSNGTPSKLRKLRPWLITAAVFAAVVGLSMWLHKTSSAPEPQAGGGRGGRGAAMAGRGPGGQGGGTAITVSVAPVAKGDLPVHYHALGTVTAYNTVNVRARVSGQLVKVPFQEGQQVKAGDVLAVIDPRPFQAALDQAVGTLQQNQAQLKNAQIDLARYKGLYAEDSIAKQTLDTQEALVRQYEGTLRTNQGQVDDAKLNLEFTQVRAPISGRVGLRQVDVGNLVTSGDTTPLVVITQVKPISVVFSLPQQQLGTVARQLSGSQPVPVEALDRNQNLTLASGVLKTLDNQIDTTTGTVKLKAAFENADQKLFPNQFVNVRLLAETLHGVLTIPANAVQRGNDGTYVYIADAGNKAKRQLVGLGTSENERVVITEGLKEGQRVVVEGTDRLRDGTLLHIVASDEQARAAATEEGEAASPKPFGSGSPAQDSGKSE</sequence>
<evidence type="ECO:0000256" key="9">
    <source>
        <dbReference type="SAM" id="MobiDB-lite"/>
    </source>
</evidence>
<dbReference type="AlphaFoldDB" id="A0AAQ1HNW2"/>
<dbReference type="Pfam" id="PF25944">
    <property type="entry name" value="Beta-barrel_RND"/>
    <property type="match status" value="1"/>
</dbReference>
<feature type="compositionally biased region" description="Polar residues" evidence="9">
    <location>
        <begin position="447"/>
        <end position="456"/>
    </location>
</feature>
<feature type="region of interest" description="Disordered" evidence="9">
    <location>
        <begin position="425"/>
        <end position="456"/>
    </location>
</feature>
<dbReference type="Proteomes" id="UP000183385">
    <property type="component" value="Unassembled WGS sequence"/>
</dbReference>
<keyword evidence="6 8" id="KW-0175">Coiled coil</keyword>
<dbReference type="Pfam" id="PF25917">
    <property type="entry name" value="BSH_RND"/>
    <property type="match status" value="1"/>
</dbReference>
<feature type="region of interest" description="Disordered" evidence="9">
    <location>
        <begin position="58"/>
        <end position="85"/>
    </location>
</feature>
<accession>A0AAQ1HNW2</accession>
<evidence type="ECO:0000256" key="5">
    <source>
        <dbReference type="ARBA" id="ARBA00022519"/>
    </source>
</evidence>
<evidence type="ECO:0000256" key="1">
    <source>
        <dbReference type="ARBA" id="ARBA00004533"/>
    </source>
</evidence>
<dbReference type="InterPro" id="IPR006143">
    <property type="entry name" value="RND_pump_MFP"/>
</dbReference>
<name>A0AAQ1HNW2_9PSED</name>
<evidence type="ECO:0000313" key="15">
    <source>
        <dbReference type="Proteomes" id="UP000183385"/>
    </source>
</evidence>
<feature type="domain" description="YknX-like C-terminal permuted SH3-like" evidence="13">
    <location>
        <begin position="351"/>
        <end position="416"/>
    </location>
</feature>
<evidence type="ECO:0000259" key="11">
    <source>
        <dbReference type="Pfam" id="PF25917"/>
    </source>
</evidence>
<evidence type="ECO:0000256" key="8">
    <source>
        <dbReference type="SAM" id="Coils"/>
    </source>
</evidence>
<dbReference type="EMBL" id="FOLS01000015">
    <property type="protein sequence ID" value="SFD05308.1"/>
    <property type="molecule type" value="Genomic_DNA"/>
</dbReference>
<dbReference type="GO" id="GO:0015562">
    <property type="term" value="F:efflux transmembrane transporter activity"/>
    <property type="evidence" value="ECO:0007669"/>
    <property type="project" value="TreeGrafter"/>
</dbReference>
<feature type="domain" description="Multidrug resistance protein MdtA-like beta-barrel" evidence="12">
    <location>
        <begin position="263"/>
        <end position="345"/>
    </location>
</feature>
<reference evidence="14 15" key="1">
    <citation type="submission" date="2016-10" db="EMBL/GenBank/DDBJ databases">
        <authorList>
            <person name="Varghese N."/>
            <person name="Submissions S."/>
        </authorList>
    </citation>
    <scope>NUCLEOTIDE SEQUENCE [LARGE SCALE GENOMIC DNA]</scope>
    <source>
        <strain evidence="14 15">LMG 18378</strain>
    </source>
</reference>
<evidence type="ECO:0000256" key="7">
    <source>
        <dbReference type="ARBA" id="ARBA00023136"/>
    </source>
</evidence>
<dbReference type="Gene3D" id="2.40.420.20">
    <property type="match status" value="1"/>
</dbReference>
<keyword evidence="7" id="KW-0472">Membrane</keyword>
<dbReference type="Gene3D" id="1.10.287.470">
    <property type="entry name" value="Helix hairpin bin"/>
    <property type="match status" value="1"/>
</dbReference>
<comment type="caution">
    <text evidence="14">The sequence shown here is derived from an EMBL/GenBank/DDBJ whole genome shotgun (WGS) entry which is preliminary data.</text>
</comment>
<dbReference type="Gene3D" id="2.40.50.100">
    <property type="match status" value="1"/>
</dbReference>
<dbReference type="NCBIfam" id="TIGR01730">
    <property type="entry name" value="RND_mfp"/>
    <property type="match status" value="1"/>
</dbReference>
<evidence type="ECO:0000259" key="12">
    <source>
        <dbReference type="Pfam" id="PF25944"/>
    </source>
</evidence>
<keyword evidence="4" id="KW-1003">Cell membrane</keyword>
<evidence type="ECO:0000259" key="10">
    <source>
        <dbReference type="Pfam" id="PF25876"/>
    </source>
</evidence>
<comment type="similarity">
    <text evidence="3">Belongs to the membrane fusion protein (MFP) (TC 8.A.1) family.</text>
</comment>
<comment type="subcellular location">
    <subcellularLocation>
        <location evidence="1">Cell inner membrane</location>
    </subcellularLocation>
    <subcellularLocation>
        <location evidence="2">Membrane</location>
        <topology evidence="2">Lipid-anchor</topology>
    </subcellularLocation>
</comment>
<dbReference type="Pfam" id="PF25989">
    <property type="entry name" value="YknX_C"/>
    <property type="match status" value="1"/>
</dbReference>
<evidence type="ECO:0000259" key="13">
    <source>
        <dbReference type="Pfam" id="PF25989"/>
    </source>
</evidence>
<dbReference type="PANTHER" id="PTHR30469:SF12">
    <property type="entry name" value="MULTIDRUG RESISTANCE PROTEIN MDTA"/>
    <property type="match status" value="1"/>
</dbReference>
<evidence type="ECO:0000313" key="14">
    <source>
        <dbReference type="EMBL" id="SFD05308.1"/>
    </source>
</evidence>
<keyword evidence="15" id="KW-1185">Reference proteome</keyword>
<evidence type="ECO:0000256" key="6">
    <source>
        <dbReference type="ARBA" id="ARBA00023054"/>
    </source>
</evidence>
<proteinExistence type="inferred from homology"/>
<protein>
    <submittedName>
        <fullName evidence="14">Membrane fusion protein, multidrug efflux system</fullName>
    </submittedName>
</protein>